<dbReference type="InterPro" id="IPR012467">
    <property type="entry name" value="DUF1684"/>
</dbReference>
<sequence>MRDLAVPGEIKVTIDGEEYTLDAFDDDGTLLLVFADTTNGSETYPSGRFLFVDRIAGTDRVNLDFNRAFIPPCGFSIHYNCPLPPPQNRLRLPVRAGEKNPVFRDGYQIY</sequence>
<evidence type="ECO:0000313" key="1">
    <source>
        <dbReference type="EMBL" id="OIQ63191.1"/>
    </source>
</evidence>
<evidence type="ECO:0008006" key="2">
    <source>
        <dbReference type="Google" id="ProtNLM"/>
    </source>
</evidence>
<organism evidence="1">
    <name type="scientific">mine drainage metagenome</name>
    <dbReference type="NCBI Taxonomy" id="410659"/>
    <lineage>
        <taxon>unclassified sequences</taxon>
        <taxon>metagenomes</taxon>
        <taxon>ecological metagenomes</taxon>
    </lineage>
</organism>
<name>A0A1J5P5U7_9ZZZZ</name>
<comment type="caution">
    <text evidence="1">The sequence shown here is derived from an EMBL/GenBank/DDBJ whole genome shotgun (WGS) entry which is preliminary data.</text>
</comment>
<dbReference type="Pfam" id="PF07920">
    <property type="entry name" value="DUF1684"/>
    <property type="match status" value="1"/>
</dbReference>
<dbReference type="EMBL" id="MLJW01009223">
    <property type="protein sequence ID" value="OIQ63191.1"/>
    <property type="molecule type" value="Genomic_DNA"/>
</dbReference>
<gene>
    <name evidence="1" type="ORF">GALL_552690</name>
</gene>
<dbReference type="AlphaFoldDB" id="A0A1J5P5U7"/>
<reference evidence="1" key="1">
    <citation type="submission" date="2016-10" db="EMBL/GenBank/DDBJ databases">
        <title>Sequence of Gallionella enrichment culture.</title>
        <authorList>
            <person name="Poehlein A."/>
            <person name="Muehling M."/>
            <person name="Daniel R."/>
        </authorList>
    </citation>
    <scope>NUCLEOTIDE SEQUENCE</scope>
</reference>
<dbReference type="PANTHER" id="PTHR41913">
    <property type="entry name" value="DUF1684 DOMAIN-CONTAINING PROTEIN"/>
    <property type="match status" value="1"/>
</dbReference>
<proteinExistence type="predicted"/>
<protein>
    <recommendedName>
        <fullName evidence="2">DUF1684 domain-containing protein</fullName>
    </recommendedName>
</protein>
<accession>A0A1J5P5U7</accession>
<dbReference type="PANTHER" id="PTHR41913:SF1">
    <property type="entry name" value="DUF1684 DOMAIN-CONTAINING PROTEIN"/>
    <property type="match status" value="1"/>
</dbReference>